<keyword evidence="1" id="KW-0812">Transmembrane</keyword>
<keyword evidence="1" id="KW-0472">Membrane</keyword>
<protein>
    <submittedName>
        <fullName evidence="2">Uncharacterized protein</fullName>
    </submittedName>
</protein>
<feature type="transmembrane region" description="Helical" evidence="1">
    <location>
        <begin position="6"/>
        <end position="31"/>
    </location>
</feature>
<organism evidence="2 3">
    <name type="scientific">Ophiocordyceps camponoti-rufipedis</name>
    <dbReference type="NCBI Taxonomy" id="2004952"/>
    <lineage>
        <taxon>Eukaryota</taxon>
        <taxon>Fungi</taxon>
        <taxon>Dikarya</taxon>
        <taxon>Ascomycota</taxon>
        <taxon>Pezizomycotina</taxon>
        <taxon>Sordariomycetes</taxon>
        <taxon>Hypocreomycetidae</taxon>
        <taxon>Hypocreales</taxon>
        <taxon>Ophiocordycipitaceae</taxon>
        <taxon>Ophiocordyceps</taxon>
    </lineage>
</organism>
<evidence type="ECO:0000313" key="2">
    <source>
        <dbReference type="EMBL" id="PHH71524.1"/>
    </source>
</evidence>
<accession>A0A2C5YWV8</accession>
<evidence type="ECO:0000256" key="1">
    <source>
        <dbReference type="SAM" id="Phobius"/>
    </source>
</evidence>
<dbReference type="Proteomes" id="UP000226431">
    <property type="component" value="Unassembled WGS sequence"/>
</dbReference>
<gene>
    <name evidence="2" type="ORF">CDD80_5220</name>
</gene>
<proteinExistence type="predicted"/>
<dbReference type="EMBL" id="NJES01000501">
    <property type="protein sequence ID" value="PHH71524.1"/>
    <property type="molecule type" value="Genomic_DNA"/>
</dbReference>
<comment type="caution">
    <text evidence="2">The sequence shown here is derived from an EMBL/GenBank/DDBJ whole genome shotgun (WGS) entry which is preliminary data.</text>
</comment>
<dbReference type="AlphaFoldDB" id="A0A2C5YWV8"/>
<sequence>MGLVHFAVELIALPLVLIATGIVAITVFVVLKKRQRQRARDVEQQAETLPPFVYEYDHQQPTSYSMPMKPVGVHHQSPG</sequence>
<name>A0A2C5YWV8_9HYPO</name>
<evidence type="ECO:0000313" key="3">
    <source>
        <dbReference type="Proteomes" id="UP000226431"/>
    </source>
</evidence>
<keyword evidence="1" id="KW-1133">Transmembrane helix</keyword>
<keyword evidence="3" id="KW-1185">Reference proteome</keyword>
<dbReference type="OrthoDB" id="4910100at2759"/>
<reference evidence="2 3" key="1">
    <citation type="submission" date="2017-06" db="EMBL/GenBank/DDBJ databases">
        <title>Ant-infecting Ophiocordyceps genomes reveal a high diversity of potential behavioral manipulation genes and a possible major role for enterotoxins.</title>
        <authorList>
            <person name="De Bekker C."/>
            <person name="Evans H.C."/>
            <person name="Brachmann A."/>
            <person name="Hughes D.P."/>
        </authorList>
    </citation>
    <scope>NUCLEOTIDE SEQUENCE [LARGE SCALE GENOMIC DNA]</scope>
    <source>
        <strain evidence="2 3">Map16</strain>
    </source>
</reference>